<reference evidence="2" key="1">
    <citation type="journal article" date="2014" name="Front. Microbiol.">
        <title>High frequency of phylogenetically diverse reductive dehalogenase-homologous genes in deep subseafloor sedimentary metagenomes.</title>
        <authorList>
            <person name="Kawai M."/>
            <person name="Futagami T."/>
            <person name="Toyoda A."/>
            <person name="Takaki Y."/>
            <person name="Nishi S."/>
            <person name="Hori S."/>
            <person name="Arai W."/>
            <person name="Tsubouchi T."/>
            <person name="Morono Y."/>
            <person name="Uchiyama I."/>
            <person name="Ito T."/>
            <person name="Fujiyama A."/>
            <person name="Inagaki F."/>
            <person name="Takami H."/>
        </authorList>
    </citation>
    <scope>NUCLEOTIDE SEQUENCE</scope>
    <source>
        <strain evidence="2">Expedition CK06-06</strain>
    </source>
</reference>
<gene>
    <name evidence="2" type="ORF">S06H3_43936</name>
</gene>
<dbReference type="PANTHER" id="PTHR34203">
    <property type="entry name" value="METHYLTRANSFERASE, FKBM FAMILY PROTEIN"/>
    <property type="match status" value="1"/>
</dbReference>
<sequence length="209" mass="23074">EIVKEGDTVIDIGANIGYFTVLLASLVGPKGKVYAFEPDPRNFHLLQRTVERNGWTHVIVEQKAVSNIDGEFLLYQTQSCAANTLTPGEHLSEVKVRVVALDDFLSDEHHVTFVKMDMDGSEPLAIQGMAQLIQRSPGIRVLAEYCPNNLKRYLSNPLDFITIADQCGLKLTAILDCDNGRFTTLDLAHLKQSASNANLDLLFSASTLK</sequence>
<protein>
    <recommendedName>
        <fullName evidence="1">Methyltransferase FkbM domain-containing protein</fullName>
    </recommendedName>
</protein>
<dbReference type="InterPro" id="IPR052514">
    <property type="entry name" value="SAM-dependent_MTase"/>
</dbReference>
<evidence type="ECO:0000313" key="2">
    <source>
        <dbReference type="EMBL" id="GAI35578.1"/>
    </source>
</evidence>
<comment type="caution">
    <text evidence="2">The sequence shown here is derived from an EMBL/GenBank/DDBJ whole genome shotgun (WGS) entry which is preliminary data.</text>
</comment>
<dbReference type="InterPro" id="IPR006342">
    <property type="entry name" value="FkbM_mtfrase"/>
</dbReference>
<dbReference type="SUPFAM" id="SSF53335">
    <property type="entry name" value="S-adenosyl-L-methionine-dependent methyltransferases"/>
    <property type="match status" value="1"/>
</dbReference>
<organism evidence="2">
    <name type="scientific">marine sediment metagenome</name>
    <dbReference type="NCBI Taxonomy" id="412755"/>
    <lineage>
        <taxon>unclassified sequences</taxon>
        <taxon>metagenomes</taxon>
        <taxon>ecological metagenomes</taxon>
    </lineage>
</organism>
<proteinExistence type="predicted"/>
<accession>X1MWC7</accession>
<dbReference type="Pfam" id="PF05050">
    <property type="entry name" value="Methyltransf_21"/>
    <property type="match status" value="1"/>
</dbReference>
<dbReference type="Gene3D" id="3.40.50.150">
    <property type="entry name" value="Vaccinia Virus protein VP39"/>
    <property type="match status" value="1"/>
</dbReference>
<dbReference type="NCBIfam" id="TIGR01444">
    <property type="entry name" value="fkbM_fam"/>
    <property type="match status" value="1"/>
</dbReference>
<dbReference type="PANTHER" id="PTHR34203:SF15">
    <property type="entry name" value="SLL1173 PROTEIN"/>
    <property type="match status" value="1"/>
</dbReference>
<feature type="domain" description="Methyltransferase FkbM" evidence="1">
    <location>
        <begin position="11"/>
        <end position="139"/>
    </location>
</feature>
<dbReference type="InterPro" id="IPR029063">
    <property type="entry name" value="SAM-dependent_MTases_sf"/>
</dbReference>
<feature type="non-terminal residue" evidence="2">
    <location>
        <position position="1"/>
    </location>
</feature>
<dbReference type="CDD" id="cd02440">
    <property type="entry name" value="AdoMet_MTases"/>
    <property type="match status" value="1"/>
</dbReference>
<dbReference type="EMBL" id="BARV01027287">
    <property type="protein sequence ID" value="GAI35578.1"/>
    <property type="molecule type" value="Genomic_DNA"/>
</dbReference>
<evidence type="ECO:0000259" key="1">
    <source>
        <dbReference type="Pfam" id="PF05050"/>
    </source>
</evidence>
<name>X1MWC7_9ZZZZ</name>
<dbReference type="AlphaFoldDB" id="X1MWC7"/>